<feature type="chain" id="PRO_5045666694" evidence="1">
    <location>
        <begin position="29"/>
        <end position="143"/>
    </location>
</feature>
<sequence>MRHPRGGARRRCALEPAAALALAAAAGALPPPAAGGGPGAAAPAWLHLGQVVRSNLGGAGPDFGRAPSLRYGNVAVVGGESVDLDISVQGDGSKYAAVSPERNGLQGHVGRVNVQAGTGVNLLFNFVAHDTSLPKKLDNFFVT</sequence>
<dbReference type="InterPro" id="IPR006311">
    <property type="entry name" value="TAT_signal"/>
</dbReference>
<protein>
    <submittedName>
        <fullName evidence="2">Uncharacterized protein</fullName>
    </submittedName>
</protein>
<accession>A0ABN9T8Y2</accession>
<feature type="signal peptide" evidence="1">
    <location>
        <begin position="1"/>
        <end position="28"/>
    </location>
</feature>
<proteinExistence type="predicted"/>
<reference evidence="2" key="1">
    <citation type="submission" date="2023-10" db="EMBL/GenBank/DDBJ databases">
        <authorList>
            <person name="Chen Y."/>
            <person name="Shah S."/>
            <person name="Dougan E. K."/>
            <person name="Thang M."/>
            <person name="Chan C."/>
        </authorList>
    </citation>
    <scope>NUCLEOTIDE SEQUENCE [LARGE SCALE GENOMIC DNA]</scope>
</reference>
<dbReference type="Proteomes" id="UP001189429">
    <property type="component" value="Unassembled WGS sequence"/>
</dbReference>
<evidence type="ECO:0000256" key="1">
    <source>
        <dbReference type="SAM" id="SignalP"/>
    </source>
</evidence>
<organism evidence="2 3">
    <name type="scientific">Prorocentrum cordatum</name>
    <dbReference type="NCBI Taxonomy" id="2364126"/>
    <lineage>
        <taxon>Eukaryota</taxon>
        <taxon>Sar</taxon>
        <taxon>Alveolata</taxon>
        <taxon>Dinophyceae</taxon>
        <taxon>Prorocentrales</taxon>
        <taxon>Prorocentraceae</taxon>
        <taxon>Prorocentrum</taxon>
    </lineage>
</organism>
<name>A0ABN9T8Y2_9DINO</name>
<evidence type="ECO:0000313" key="3">
    <source>
        <dbReference type="Proteomes" id="UP001189429"/>
    </source>
</evidence>
<feature type="non-terminal residue" evidence="2">
    <location>
        <position position="143"/>
    </location>
</feature>
<dbReference type="EMBL" id="CAUYUJ010014466">
    <property type="protein sequence ID" value="CAK0841572.1"/>
    <property type="molecule type" value="Genomic_DNA"/>
</dbReference>
<keyword evidence="3" id="KW-1185">Reference proteome</keyword>
<dbReference type="PROSITE" id="PS51318">
    <property type="entry name" value="TAT"/>
    <property type="match status" value="1"/>
</dbReference>
<gene>
    <name evidence="2" type="ORF">PCOR1329_LOCUS36742</name>
</gene>
<comment type="caution">
    <text evidence="2">The sequence shown here is derived from an EMBL/GenBank/DDBJ whole genome shotgun (WGS) entry which is preliminary data.</text>
</comment>
<keyword evidence="1" id="KW-0732">Signal</keyword>
<evidence type="ECO:0000313" key="2">
    <source>
        <dbReference type="EMBL" id="CAK0841572.1"/>
    </source>
</evidence>